<feature type="compositionally biased region" description="Polar residues" evidence="8">
    <location>
        <begin position="498"/>
        <end position="507"/>
    </location>
</feature>
<evidence type="ECO:0000313" key="12">
    <source>
        <dbReference type="Proteomes" id="UP000298138"/>
    </source>
</evidence>
<dbReference type="EMBL" id="ML220162">
    <property type="protein sequence ID" value="TGZ76975.1"/>
    <property type="molecule type" value="Genomic_DNA"/>
</dbReference>
<feature type="region of interest" description="Disordered" evidence="8">
    <location>
        <begin position="1"/>
        <end position="50"/>
    </location>
</feature>
<accession>A0A4S2MJL2</accession>
<gene>
    <name evidence="11" type="ORF">EX30DRAFT_311807</name>
</gene>
<organism evidence="11 12">
    <name type="scientific">Ascodesmis nigricans</name>
    <dbReference type="NCBI Taxonomy" id="341454"/>
    <lineage>
        <taxon>Eukaryota</taxon>
        <taxon>Fungi</taxon>
        <taxon>Dikarya</taxon>
        <taxon>Ascomycota</taxon>
        <taxon>Pezizomycotina</taxon>
        <taxon>Pezizomycetes</taxon>
        <taxon>Pezizales</taxon>
        <taxon>Ascodesmidaceae</taxon>
        <taxon>Ascodesmis</taxon>
    </lineage>
</organism>
<reference evidence="11 12" key="1">
    <citation type="submission" date="2019-04" db="EMBL/GenBank/DDBJ databases">
        <title>Comparative genomics and transcriptomics to analyze fruiting body development in filamentous ascomycetes.</title>
        <authorList>
            <consortium name="DOE Joint Genome Institute"/>
            <person name="Lutkenhaus R."/>
            <person name="Traeger S."/>
            <person name="Breuer J."/>
            <person name="Kuo A."/>
            <person name="Lipzen A."/>
            <person name="Pangilinan J."/>
            <person name="Dilworth D."/>
            <person name="Sandor L."/>
            <person name="Poggeler S."/>
            <person name="Barry K."/>
            <person name="Grigoriev I.V."/>
            <person name="Nowrousian M."/>
        </authorList>
    </citation>
    <scope>NUCLEOTIDE SEQUENCE [LARGE SCALE GENOMIC DNA]</scope>
    <source>
        <strain evidence="11 12">CBS 389.68</strain>
    </source>
</reference>
<feature type="transmembrane region" description="Helical" evidence="9">
    <location>
        <begin position="390"/>
        <end position="409"/>
    </location>
</feature>
<feature type="transmembrane region" description="Helical" evidence="9">
    <location>
        <begin position="233"/>
        <end position="251"/>
    </location>
</feature>
<keyword evidence="7 9" id="KW-0472">Membrane</keyword>
<feature type="transmembrane region" description="Helical" evidence="9">
    <location>
        <begin position="362"/>
        <end position="384"/>
    </location>
</feature>
<comment type="function">
    <text evidence="1">Involved in the import of GDP-mannose from the cytoplasm into the Golgi lumen.</text>
</comment>
<feature type="domain" description="Sugar phosphate transporter" evidence="10">
    <location>
        <begin position="175"/>
        <end position="407"/>
    </location>
</feature>
<evidence type="ECO:0000256" key="5">
    <source>
        <dbReference type="ARBA" id="ARBA00022692"/>
    </source>
</evidence>
<evidence type="ECO:0000256" key="3">
    <source>
        <dbReference type="ARBA" id="ARBA00010425"/>
    </source>
</evidence>
<evidence type="ECO:0000256" key="4">
    <source>
        <dbReference type="ARBA" id="ARBA00011182"/>
    </source>
</evidence>
<feature type="compositionally biased region" description="Low complexity" evidence="8">
    <location>
        <begin position="475"/>
        <end position="493"/>
    </location>
</feature>
<feature type="transmembrane region" description="Helical" evidence="9">
    <location>
        <begin position="97"/>
        <end position="122"/>
    </location>
</feature>
<keyword evidence="5 9" id="KW-0812">Transmembrane</keyword>
<comment type="subcellular location">
    <subcellularLocation>
        <location evidence="2">Endoplasmic reticulum membrane</location>
        <topology evidence="2">Multi-pass membrane protein</topology>
    </subcellularLocation>
</comment>
<evidence type="ECO:0000256" key="7">
    <source>
        <dbReference type="ARBA" id="ARBA00023136"/>
    </source>
</evidence>
<dbReference type="FunCoup" id="A0A4S2MJL2">
    <property type="interactions" value="690"/>
</dbReference>
<dbReference type="PANTHER" id="PTHR11132">
    <property type="entry name" value="SOLUTE CARRIER FAMILY 35"/>
    <property type="match status" value="1"/>
</dbReference>
<name>A0A4S2MJL2_9PEZI</name>
<evidence type="ECO:0000256" key="9">
    <source>
        <dbReference type="SAM" id="Phobius"/>
    </source>
</evidence>
<proteinExistence type="inferred from homology"/>
<dbReference type="InterPro" id="IPR004853">
    <property type="entry name" value="Sugar_P_trans_dom"/>
</dbReference>
<feature type="transmembrane region" description="Helical" evidence="9">
    <location>
        <begin position="289"/>
        <end position="310"/>
    </location>
</feature>
<evidence type="ECO:0000256" key="2">
    <source>
        <dbReference type="ARBA" id="ARBA00004477"/>
    </source>
</evidence>
<sequence length="507" mass="55849">MEGISLRNTDEEESHGFLERPRSGQQHSRGEDDVTSLLSDKDDSDDEGITKDEKKKADMLVIRNILINVALIGLWYIFSLSISVYNKWMFAPDKLNLNFPLFISSVHMLVQFSLSMVVLYFVPQFRPAGLFGHQADADSTTPLSRIAEPARRETIFRWNTPAEEQRKRENGEMTNRQYLTQIAPCGAATGLDIGLGNMSLKFISLAFYTMCKSSSLAFVLLFAFAFRLEKVTVKLVSIIAVMTLGVVMMVASEAQFILTGFFLVILASALSGLRWSLTQMLLLHNPATGNPFSSIFYLAPCMFAAIFIIAIPVEGLGPLFAKLGQLSDEWGVVSMIGLVLFPGIIAFLMVSAEFALLKRSSVVTLSICGIFKEVITISAAAYFFDDPLTPLNISGLIVTIISIAAYNYIKISRMRQDAHRIGHAQAHPHHHPVRPTSNRVPSLAGYAGVDEDDYEDEDHHFSAGGSRVQRLDTRAAAASSLSPSDISVSPSGALPRASVSQRLRSER</sequence>
<feature type="transmembrane region" description="Helical" evidence="9">
    <location>
        <begin position="257"/>
        <end position="277"/>
    </location>
</feature>
<dbReference type="Pfam" id="PF03151">
    <property type="entry name" value="TPT"/>
    <property type="match status" value="1"/>
</dbReference>
<feature type="transmembrane region" description="Helical" evidence="9">
    <location>
        <begin position="205"/>
        <end position="226"/>
    </location>
</feature>
<evidence type="ECO:0000259" key="10">
    <source>
        <dbReference type="Pfam" id="PF03151"/>
    </source>
</evidence>
<evidence type="ECO:0000256" key="6">
    <source>
        <dbReference type="ARBA" id="ARBA00022989"/>
    </source>
</evidence>
<dbReference type="OrthoDB" id="18894at2759"/>
<feature type="region of interest" description="Disordered" evidence="8">
    <location>
        <begin position="421"/>
        <end position="442"/>
    </location>
</feature>
<keyword evidence="6 9" id="KW-1133">Transmembrane helix</keyword>
<evidence type="ECO:0000256" key="1">
    <source>
        <dbReference type="ARBA" id="ARBA00003420"/>
    </source>
</evidence>
<keyword evidence="12" id="KW-1185">Reference proteome</keyword>
<comment type="subunit">
    <text evidence="4">Homooligomer.</text>
</comment>
<feature type="region of interest" description="Disordered" evidence="8">
    <location>
        <begin position="454"/>
        <end position="507"/>
    </location>
</feature>
<protein>
    <submittedName>
        <fullName evidence="11">TPT-domain-containing protein</fullName>
    </submittedName>
</protein>
<evidence type="ECO:0000313" key="11">
    <source>
        <dbReference type="EMBL" id="TGZ76975.1"/>
    </source>
</evidence>
<dbReference type="Proteomes" id="UP000298138">
    <property type="component" value="Unassembled WGS sequence"/>
</dbReference>
<feature type="compositionally biased region" description="Basic and acidic residues" evidence="8">
    <location>
        <begin position="14"/>
        <end position="32"/>
    </location>
</feature>
<feature type="transmembrane region" description="Helical" evidence="9">
    <location>
        <begin position="330"/>
        <end position="350"/>
    </location>
</feature>
<comment type="similarity">
    <text evidence="3">Belongs to the TPT transporter family. SLC35D subfamily.</text>
</comment>
<dbReference type="AlphaFoldDB" id="A0A4S2MJL2"/>
<feature type="transmembrane region" description="Helical" evidence="9">
    <location>
        <begin position="65"/>
        <end position="85"/>
    </location>
</feature>
<evidence type="ECO:0000256" key="8">
    <source>
        <dbReference type="SAM" id="MobiDB-lite"/>
    </source>
</evidence>
<dbReference type="GO" id="GO:0005789">
    <property type="term" value="C:endoplasmic reticulum membrane"/>
    <property type="evidence" value="ECO:0007669"/>
    <property type="project" value="UniProtKB-SubCell"/>
</dbReference>
<dbReference type="STRING" id="341454.A0A4S2MJL2"/>
<dbReference type="InterPro" id="IPR050186">
    <property type="entry name" value="TPT_transporter"/>
</dbReference>
<dbReference type="InParanoid" id="A0A4S2MJL2"/>